<proteinExistence type="predicted"/>
<dbReference type="InterPro" id="IPR027417">
    <property type="entry name" value="P-loop_NTPase"/>
</dbReference>
<dbReference type="RefSeq" id="WP_316001920.1">
    <property type="nucleotide sequence ID" value="NZ_JAWDIU010000007.1"/>
</dbReference>
<dbReference type="InterPro" id="IPR014001">
    <property type="entry name" value="Helicase_ATP-bd"/>
</dbReference>
<keyword evidence="4" id="KW-1185">Reference proteome</keyword>
<organism evidence="3 4">
    <name type="scientific">Microbacterium algihabitans</name>
    <dbReference type="NCBI Taxonomy" id="3075992"/>
    <lineage>
        <taxon>Bacteria</taxon>
        <taxon>Bacillati</taxon>
        <taxon>Actinomycetota</taxon>
        <taxon>Actinomycetes</taxon>
        <taxon>Micrococcales</taxon>
        <taxon>Microbacteriaceae</taxon>
        <taxon>Microbacterium</taxon>
    </lineage>
</organism>
<dbReference type="Gene3D" id="3.40.50.300">
    <property type="entry name" value="P-loop containing nucleotide triphosphate hydrolases"/>
    <property type="match status" value="2"/>
</dbReference>
<dbReference type="PANTHER" id="PTHR47396">
    <property type="entry name" value="TYPE I RESTRICTION ENZYME ECOKI R PROTEIN"/>
    <property type="match status" value="1"/>
</dbReference>
<evidence type="ECO:0000259" key="2">
    <source>
        <dbReference type="PROSITE" id="PS51192"/>
    </source>
</evidence>
<gene>
    <name evidence="3" type="ORF">RWH43_15830</name>
</gene>
<evidence type="ECO:0000313" key="4">
    <source>
        <dbReference type="Proteomes" id="UP001256673"/>
    </source>
</evidence>
<evidence type="ECO:0000256" key="1">
    <source>
        <dbReference type="SAM" id="MobiDB-lite"/>
    </source>
</evidence>
<feature type="region of interest" description="Disordered" evidence="1">
    <location>
        <begin position="325"/>
        <end position="363"/>
    </location>
</feature>
<name>A0ABU3RZC0_9MICO</name>
<dbReference type="CDD" id="cd18785">
    <property type="entry name" value="SF2_C"/>
    <property type="match status" value="1"/>
</dbReference>
<reference evidence="3 4" key="1">
    <citation type="submission" date="2023-09" db="EMBL/GenBank/DDBJ databases">
        <title>Microbacterium fusihabitans sp. nov., Microbacterium phycihabitans sp. nov., and Microbacterium cervinum sp. nov., isolated from dried seaweeds of beach.</title>
        <authorList>
            <person name="Lee S.D."/>
        </authorList>
    </citation>
    <scope>NUCLEOTIDE SEQUENCE [LARGE SCALE GENOMIC DNA]</scope>
    <source>
        <strain evidence="3 4">KSW2-21</strain>
    </source>
</reference>
<accession>A0ABU3RZC0</accession>
<dbReference type="SUPFAM" id="SSF52540">
    <property type="entry name" value="P-loop containing nucleoside triphosphate hydrolases"/>
    <property type="match status" value="1"/>
</dbReference>
<dbReference type="InterPro" id="IPR050742">
    <property type="entry name" value="Helicase_Restrict-Modif_Enz"/>
</dbReference>
<dbReference type="SMART" id="SM00487">
    <property type="entry name" value="DEXDc"/>
    <property type="match status" value="1"/>
</dbReference>
<dbReference type="PANTHER" id="PTHR47396:SF1">
    <property type="entry name" value="ATP-DEPENDENT HELICASE IRC3-RELATED"/>
    <property type="match status" value="1"/>
</dbReference>
<feature type="domain" description="Helicase ATP-binding" evidence="2">
    <location>
        <begin position="28"/>
        <end position="256"/>
    </location>
</feature>
<comment type="caution">
    <text evidence="3">The sequence shown here is derived from an EMBL/GenBank/DDBJ whole genome shotgun (WGS) entry which is preliminary data.</text>
</comment>
<dbReference type="PROSITE" id="PS51192">
    <property type="entry name" value="HELICASE_ATP_BIND_1"/>
    <property type="match status" value="1"/>
</dbReference>
<dbReference type="EMBL" id="JAWDIU010000007">
    <property type="protein sequence ID" value="MDU0328228.1"/>
    <property type="molecule type" value="Genomic_DNA"/>
</dbReference>
<dbReference type="Proteomes" id="UP001256673">
    <property type="component" value="Unassembled WGS sequence"/>
</dbReference>
<sequence length="998" mass="104975">MSTDPQRPLSAWRFDGTLRAYQADALDRVDVDAGEPLHLVAPPGAGKTLLGLLLAMRRGGRAVVFAPTTAIRAQWVSAARGLAPDSAAVSDDPETPAVLTALTYQAISVVDSADPFAGLARRRWLDELEADARTPDGAARWLDALASSNPPAHRRGIRSRSRALRRSLARHDAEALMASLHPHARELIDRLVDAGVETVILDECHHLLDHWALVVAALLARLRAAGRAPLVIGLTATLPSPDDADEYDNYVSLLGDVDLEVPVPAVVREGDLAPYRDLVHVVAPTAEEQAFLGAHAEALQVALHTTFSVGEGRDFLLRALQPPEAPAATLDPPSAGTPAHTAAETPSGPLAPPPAAAPDDSDAEAAAIDRRLALAFAADFAGAEAAAAMLALTAPGHPVVARMPAVARRAPSTDETVRLIGRYALEHVLPDPSREPDWQRLKRLLADFGYALTDRGVRRSRDAIDTVLSSSLAKDRGACDVLARERAELGTRLRALVVTDFVTHGNTHGGLLGSAGAVRTFSVVITDAATQGLRAVLVTSSTVRIAAVDADVLLPVLSAELGVEATTAPCDDDPAALEVRGIAGAGIVRAAARLLASGAVDVVVGTRGLFGEGWDCPAVNTLIDLTAVATASATQQLRGRTLRLDPAWPEKVAHNWTITAMLPPSSSLQAQPDAARLTRKHARLWGLDVDRPTEVVRGIGAALGAERRGALDAVREKTVGASLAPLSGLDAVPPRAQTRAEWRVGTPYVDREEAASVIERPRGAPTFSTSVVAARALGSSLGAAVALVVLGLGAAVLLPHPVGSPVAALVALCGAVAAVPFGRACVRTRRQVNDAPETLRRIAGVVWDALVAAGRVAPVPDRPIVETEPLEGARVRARIRVPSAPVPAQRTLAAALEELTAPIRSPRFVLEIDRGAGPFLVRAVLGRAGRGRARTFVAVPAEIGRRRDDAVRFAALWRTQVGPAALREVSGVEHLALMSEARRSGGFSEAARSVMRWD</sequence>
<protein>
    <recommendedName>
        <fullName evidence="2">Helicase ATP-binding domain-containing protein</fullName>
    </recommendedName>
</protein>
<evidence type="ECO:0000313" key="3">
    <source>
        <dbReference type="EMBL" id="MDU0328228.1"/>
    </source>
</evidence>